<dbReference type="SUPFAM" id="SSF51430">
    <property type="entry name" value="NAD(P)-linked oxidoreductase"/>
    <property type="match status" value="1"/>
</dbReference>
<dbReference type="VEuPathDB" id="FungiDB:PV07_04941"/>
<proteinExistence type="predicted"/>
<dbReference type="InterPro" id="IPR036812">
    <property type="entry name" value="NAD(P)_OxRdtase_dom_sf"/>
</dbReference>
<sequence length="343" mass="38613">MAPSLPTRQLGKDGPQVTALGFGLMGLSIFYGKKLPDDQRLKFLDHVFDSGETFWDSSDVYGDSEDLLGQWFKKTGNRSKIFLCTKFANIRQPDGTSKVNNDPAYIREACAKSHRRLGLEPGDAIDLYYCHRVDRNQPIEITVQTMAELKKEGKIRYLGLSECSADTLRRACKVHPIAAVQVEYSPFSMEIEHNDLLKTCRELGVAVVAYSPFSRGFLTGTIKSHDDFEPEDRRRAMPRYSKENFHKNMDLVNAISSIAEKKNVTPGQLTLAWLMAQGDDIIPIPGTTKAKNFDENMASLQIKLTAEEEKEIRQKVEAAEITGDRYPAAMTKHLYADTVPLKE</sequence>
<name>A0A0D2CZY3_9EURO</name>
<dbReference type="GO" id="GO:0016491">
    <property type="term" value="F:oxidoreductase activity"/>
    <property type="evidence" value="ECO:0007669"/>
    <property type="project" value="UniProtKB-KW"/>
</dbReference>
<dbReference type="Proteomes" id="UP000054466">
    <property type="component" value="Unassembled WGS sequence"/>
</dbReference>
<dbReference type="Pfam" id="PF00248">
    <property type="entry name" value="Aldo_ket_red"/>
    <property type="match status" value="1"/>
</dbReference>
<accession>A0A0D2CZY3</accession>
<keyword evidence="4" id="KW-1185">Reference proteome</keyword>
<evidence type="ECO:0000259" key="2">
    <source>
        <dbReference type="Pfam" id="PF00248"/>
    </source>
</evidence>
<dbReference type="PANTHER" id="PTHR43625:SF40">
    <property type="entry name" value="ALDO-KETO REDUCTASE YAKC [NADP(+)]"/>
    <property type="match status" value="1"/>
</dbReference>
<keyword evidence="1" id="KW-0560">Oxidoreductase</keyword>
<dbReference type="GeneID" id="27344135"/>
<dbReference type="STRING" id="569365.A0A0D2CZY3"/>
<evidence type="ECO:0000256" key="1">
    <source>
        <dbReference type="ARBA" id="ARBA00023002"/>
    </source>
</evidence>
<feature type="domain" description="NADP-dependent oxidoreductase" evidence="2">
    <location>
        <begin position="20"/>
        <end position="316"/>
    </location>
</feature>
<reference evidence="3 4" key="1">
    <citation type="submission" date="2015-01" db="EMBL/GenBank/DDBJ databases">
        <title>The Genome Sequence of Cladophialophora immunda CBS83496.</title>
        <authorList>
            <consortium name="The Broad Institute Genomics Platform"/>
            <person name="Cuomo C."/>
            <person name="de Hoog S."/>
            <person name="Gorbushina A."/>
            <person name="Stielow B."/>
            <person name="Teixiera M."/>
            <person name="Abouelleil A."/>
            <person name="Chapman S.B."/>
            <person name="Priest M."/>
            <person name="Young S.K."/>
            <person name="Wortman J."/>
            <person name="Nusbaum C."/>
            <person name="Birren B."/>
        </authorList>
    </citation>
    <scope>NUCLEOTIDE SEQUENCE [LARGE SCALE GENOMIC DNA]</scope>
    <source>
        <strain evidence="3 4">CBS 83496</strain>
    </source>
</reference>
<dbReference type="RefSeq" id="XP_016249320.1">
    <property type="nucleotide sequence ID" value="XM_016391801.1"/>
</dbReference>
<gene>
    <name evidence="3" type="ORF">PV07_04941</name>
</gene>
<organism evidence="3 4">
    <name type="scientific">Cladophialophora immunda</name>
    <dbReference type="NCBI Taxonomy" id="569365"/>
    <lineage>
        <taxon>Eukaryota</taxon>
        <taxon>Fungi</taxon>
        <taxon>Dikarya</taxon>
        <taxon>Ascomycota</taxon>
        <taxon>Pezizomycotina</taxon>
        <taxon>Eurotiomycetes</taxon>
        <taxon>Chaetothyriomycetidae</taxon>
        <taxon>Chaetothyriales</taxon>
        <taxon>Herpotrichiellaceae</taxon>
        <taxon>Cladophialophora</taxon>
    </lineage>
</organism>
<dbReference type="HOGENOM" id="CLU_023205_2_1_1"/>
<dbReference type="AlphaFoldDB" id="A0A0D2CZY3"/>
<protein>
    <recommendedName>
        <fullName evidence="2">NADP-dependent oxidoreductase domain-containing protein</fullName>
    </recommendedName>
</protein>
<dbReference type="InterPro" id="IPR023210">
    <property type="entry name" value="NADP_OxRdtase_dom"/>
</dbReference>
<evidence type="ECO:0000313" key="4">
    <source>
        <dbReference type="Proteomes" id="UP000054466"/>
    </source>
</evidence>
<dbReference type="PANTHER" id="PTHR43625">
    <property type="entry name" value="AFLATOXIN B1 ALDEHYDE REDUCTASE"/>
    <property type="match status" value="1"/>
</dbReference>
<dbReference type="OrthoDB" id="37537at2759"/>
<dbReference type="EMBL" id="KN847042">
    <property type="protein sequence ID" value="KIW29104.1"/>
    <property type="molecule type" value="Genomic_DNA"/>
</dbReference>
<dbReference type="Gene3D" id="3.20.20.100">
    <property type="entry name" value="NADP-dependent oxidoreductase domain"/>
    <property type="match status" value="1"/>
</dbReference>
<evidence type="ECO:0000313" key="3">
    <source>
        <dbReference type="EMBL" id="KIW29104.1"/>
    </source>
</evidence>
<dbReference type="GO" id="GO:0005737">
    <property type="term" value="C:cytoplasm"/>
    <property type="evidence" value="ECO:0007669"/>
    <property type="project" value="TreeGrafter"/>
</dbReference>
<dbReference type="InterPro" id="IPR050791">
    <property type="entry name" value="Aldo-Keto_reductase"/>
</dbReference>